<keyword evidence="3" id="KW-0813">Transport</keyword>
<comment type="catalytic activity">
    <reaction evidence="15">
        <text>Ni(2+)(out) + ATP + H2O = Ni(2+)(in) + ADP + phosphate + H(+)</text>
        <dbReference type="Rhea" id="RHEA:15557"/>
        <dbReference type="ChEBI" id="CHEBI:15377"/>
        <dbReference type="ChEBI" id="CHEBI:15378"/>
        <dbReference type="ChEBI" id="CHEBI:30616"/>
        <dbReference type="ChEBI" id="CHEBI:43474"/>
        <dbReference type="ChEBI" id="CHEBI:49786"/>
        <dbReference type="ChEBI" id="CHEBI:456216"/>
        <dbReference type="EC" id="7.2.2.11"/>
    </reaction>
    <physiologicalReaction direction="left-to-right" evidence="15">
        <dbReference type="Rhea" id="RHEA:15558"/>
    </physiologicalReaction>
</comment>
<reference evidence="18" key="1">
    <citation type="submission" date="2015-01" db="EMBL/GenBank/DDBJ databases">
        <authorList>
            <person name="Manzoor Shahid"/>
            <person name="Zubair Saima"/>
        </authorList>
    </citation>
    <scope>NUCLEOTIDE SEQUENCE [LARGE SCALE GENOMIC DNA]</scope>
    <source>
        <strain evidence="18">Sp3</strain>
    </source>
</reference>
<evidence type="ECO:0000256" key="11">
    <source>
        <dbReference type="ARBA" id="ARBA00023136"/>
    </source>
</evidence>
<keyword evidence="9" id="KW-0406">Ion transport</keyword>
<dbReference type="EMBL" id="CDRZ01000113">
    <property type="protein sequence ID" value="CEO88521.1"/>
    <property type="molecule type" value="Genomic_DNA"/>
</dbReference>
<evidence type="ECO:0000256" key="3">
    <source>
        <dbReference type="ARBA" id="ARBA00022448"/>
    </source>
</evidence>
<evidence type="ECO:0000256" key="4">
    <source>
        <dbReference type="ARBA" id="ARBA00022475"/>
    </source>
</evidence>
<dbReference type="PANTHER" id="PTHR43297">
    <property type="entry name" value="OLIGOPEPTIDE TRANSPORT ATP-BINDING PROTEIN APPD"/>
    <property type="match status" value="1"/>
</dbReference>
<dbReference type="PROSITE" id="PS00211">
    <property type="entry name" value="ABC_TRANSPORTER_1"/>
    <property type="match status" value="1"/>
</dbReference>
<keyword evidence="18" id="KW-1185">Reference proteome</keyword>
<evidence type="ECO:0000256" key="14">
    <source>
        <dbReference type="ARBA" id="ARBA00044143"/>
    </source>
</evidence>
<keyword evidence="10" id="KW-0921">Nickel transport</keyword>
<dbReference type="GO" id="GO:0005524">
    <property type="term" value="F:ATP binding"/>
    <property type="evidence" value="ECO:0007669"/>
    <property type="project" value="UniProtKB-KW"/>
</dbReference>
<evidence type="ECO:0000256" key="13">
    <source>
        <dbReference type="ARBA" id="ARBA00039098"/>
    </source>
</evidence>
<evidence type="ECO:0000256" key="10">
    <source>
        <dbReference type="ARBA" id="ARBA00023112"/>
    </source>
</evidence>
<evidence type="ECO:0000256" key="1">
    <source>
        <dbReference type="ARBA" id="ARBA00004202"/>
    </source>
</evidence>
<evidence type="ECO:0000256" key="5">
    <source>
        <dbReference type="ARBA" id="ARBA00022596"/>
    </source>
</evidence>
<evidence type="ECO:0000256" key="9">
    <source>
        <dbReference type="ARBA" id="ARBA00023065"/>
    </source>
</evidence>
<keyword evidence="5" id="KW-0533">Nickel</keyword>
<sequence>MPHPCQRREGSQVLELKRITVRFGAGGVPVVEDVCLTVEEGTKTVIIGETGSGKSVLILALLKLLPSTAIVTGEVIYRGIDVFSLSERELAALRGAKIAYVPQGSGNSLNPLHPIGKQVGESMAAGNLLPAKELRARVLALLKSFHLGDEERLVKQYPHTLSGGMRQRVLVAMGVAPGAAVILADEPTKGLDAARVRLVEDSFMRLEGKSLICVTHDISFARKIGEYVSVMYAAQQVEIASAEVFF</sequence>
<dbReference type="Proteomes" id="UP000046155">
    <property type="component" value="Unassembled WGS sequence"/>
</dbReference>
<evidence type="ECO:0000256" key="6">
    <source>
        <dbReference type="ARBA" id="ARBA00022741"/>
    </source>
</evidence>
<gene>
    <name evidence="17" type="ORF">SSCH_200012</name>
</gene>
<dbReference type="InterPro" id="IPR003593">
    <property type="entry name" value="AAA+_ATPase"/>
</dbReference>
<keyword evidence="11" id="KW-0472">Membrane</keyword>
<dbReference type="PROSITE" id="PS50893">
    <property type="entry name" value="ABC_TRANSPORTER_2"/>
    <property type="match status" value="1"/>
</dbReference>
<dbReference type="GO" id="GO:0015413">
    <property type="term" value="F:ABC-type nickel transporter activity"/>
    <property type="evidence" value="ECO:0007669"/>
    <property type="project" value="UniProtKB-EC"/>
</dbReference>
<dbReference type="EC" id="7.2.2.11" evidence="13"/>
<evidence type="ECO:0000256" key="8">
    <source>
        <dbReference type="ARBA" id="ARBA00022967"/>
    </source>
</evidence>
<dbReference type="AlphaFoldDB" id="A0A0B7MKL8"/>
<dbReference type="GO" id="GO:0005886">
    <property type="term" value="C:plasma membrane"/>
    <property type="evidence" value="ECO:0007669"/>
    <property type="project" value="UniProtKB-SubCell"/>
</dbReference>
<proteinExistence type="inferred from homology"/>
<comment type="similarity">
    <text evidence="2">Belongs to the ABC transporter superfamily.</text>
</comment>
<name>A0A0B7MKL8_9FIRM</name>
<keyword evidence="8" id="KW-1278">Translocase</keyword>
<dbReference type="OrthoDB" id="41661at2"/>
<evidence type="ECO:0000313" key="18">
    <source>
        <dbReference type="Proteomes" id="UP000046155"/>
    </source>
</evidence>
<evidence type="ECO:0000256" key="2">
    <source>
        <dbReference type="ARBA" id="ARBA00005417"/>
    </source>
</evidence>
<keyword evidence="6" id="KW-0547">Nucleotide-binding</keyword>
<comment type="subcellular location">
    <subcellularLocation>
        <location evidence="1">Cell membrane</location>
        <topology evidence="1">Peripheral membrane protein</topology>
    </subcellularLocation>
</comment>
<feature type="domain" description="ABC transporter" evidence="16">
    <location>
        <begin position="14"/>
        <end position="246"/>
    </location>
</feature>
<dbReference type="Gene3D" id="3.40.50.300">
    <property type="entry name" value="P-loop containing nucleotide triphosphate hydrolases"/>
    <property type="match status" value="1"/>
</dbReference>
<protein>
    <recommendedName>
        <fullName evidence="14">Nickel import system ATP-binding protein NikD</fullName>
        <ecNumber evidence="13">7.2.2.11</ecNumber>
    </recommendedName>
</protein>
<comment type="subunit">
    <text evidence="12">The complex is composed of two ATP-binding proteins (NikD and NikE), two transmembrane proteins (NikB and NikC) and a solute-binding protein (NikA).</text>
</comment>
<dbReference type="PANTHER" id="PTHR43297:SF13">
    <property type="entry name" value="NICKEL ABC TRANSPORTER, ATP-BINDING PROTEIN"/>
    <property type="match status" value="1"/>
</dbReference>
<evidence type="ECO:0000256" key="15">
    <source>
        <dbReference type="ARBA" id="ARBA00048610"/>
    </source>
</evidence>
<evidence type="ECO:0000256" key="12">
    <source>
        <dbReference type="ARBA" id="ARBA00038669"/>
    </source>
</evidence>
<keyword evidence="4" id="KW-1003">Cell membrane</keyword>
<dbReference type="GO" id="GO:0016887">
    <property type="term" value="F:ATP hydrolysis activity"/>
    <property type="evidence" value="ECO:0007669"/>
    <property type="project" value="InterPro"/>
</dbReference>
<organism evidence="17 18">
    <name type="scientific">Syntrophaceticus schinkii</name>
    <dbReference type="NCBI Taxonomy" id="499207"/>
    <lineage>
        <taxon>Bacteria</taxon>
        <taxon>Bacillati</taxon>
        <taxon>Bacillota</taxon>
        <taxon>Clostridia</taxon>
        <taxon>Thermoanaerobacterales</taxon>
        <taxon>Thermoanaerobacterales Family III. Incertae Sedis</taxon>
        <taxon>Syntrophaceticus</taxon>
    </lineage>
</organism>
<evidence type="ECO:0000313" key="17">
    <source>
        <dbReference type="EMBL" id="CEO88521.1"/>
    </source>
</evidence>
<evidence type="ECO:0000259" key="16">
    <source>
        <dbReference type="PROSITE" id="PS50893"/>
    </source>
</evidence>
<dbReference type="InterPro" id="IPR027417">
    <property type="entry name" value="P-loop_NTPase"/>
</dbReference>
<dbReference type="SMART" id="SM00382">
    <property type="entry name" value="AAA"/>
    <property type="match status" value="1"/>
</dbReference>
<dbReference type="InterPro" id="IPR050388">
    <property type="entry name" value="ABC_Ni/Peptide_Import"/>
</dbReference>
<keyword evidence="7 17" id="KW-0067">ATP-binding</keyword>
<dbReference type="InterPro" id="IPR017871">
    <property type="entry name" value="ABC_transporter-like_CS"/>
</dbReference>
<dbReference type="SUPFAM" id="SSF52540">
    <property type="entry name" value="P-loop containing nucleoside triphosphate hydrolases"/>
    <property type="match status" value="1"/>
</dbReference>
<evidence type="ECO:0000256" key="7">
    <source>
        <dbReference type="ARBA" id="ARBA00022840"/>
    </source>
</evidence>
<accession>A0A0B7MKL8</accession>
<dbReference type="InterPro" id="IPR003439">
    <property type="entry name" value="ABC_transporter-like_ATP-bd"/>
</dbReference>
<dbReference type="Pfam" id="PF00005">
    <property type="entry name" value="ABC_tran"/>
    <property type="match status" value="1"/>
</dbReference>